<keyword evidence="8 9" id="KW-0472">Membrane</keyword>
<keyword evidence="7 9" id="KW-1133">Transmembrane helix</keyword>
<feature type="transmembrane region" description="Helical" evidence="9">
    <location>
        <begin position="180"/>
        <end position="200"/>
    </location>
</feature>
<evidence type="ECO:0000256" key="9">
    <source>
        <dbReference type="SAM" id="Phobius"/>
    </source>
</evidence>
<organism evidence="10">
    <name type="scientific">bioreactor metagenome</name>
    <dbReference type="NCBI Taxonomy" id="1076179"/>
    <lineage>
        <taxon>unclassified sequences</taxon>
        <taxon>metagenomes</taxon>
        <taxon>ecological metagenomes</taxon>
    </lineage>
</organism>
<accession>A0A644WE33</accession>
<dbReference type="AlphaFoldDB" id="A0A644WE33"/>
<reference evidence="10" key="1">
    <citation type="submission" date="2019-08" db="EMBL/GenBank/DDBJ databases">
        <authorList>
            <person name="Kucharzyk K."/>
            <person name="Murdoch R.W."/>
            <person name="Higgins S."/>
            <person name="Loffler F."/>
        </authorList>
    </citation>
    <scope>NUCLEOTIDE SEQUENCE</scope>
</reference>
<sequence>MLLKSVLLGFIGVFCILDSRLLGRLNFERPLIVSTLVGIVLGDMQKGLMVGASLELISLGLVNIGAAAPPDINMGSIIATAFAILSNTDAETALTIAIPIAILGQMIGILLRTILSNLTHTADSLIEKGEYKKAYRVHIVLGPILYSLMYFIPIFLAIYFGTDLVKSIVDTIPEWLTSGLTLASKILPAYGFALLLNTMLSTKMLPFLLIGFFATAYSGLSVTGIAIFACTLAFILSEFKFKKNKQEDELDALDL</sequence>
<keyword evidence="3" id="KW-1003">Cell membrane</keyword>
<keyword evidence="2" id="KW-0813">Transport</keyword>
<evidence type="ECO:0000256" key="8">
    <source>
        <dbReference type="ARBA" id="ARBA00023136"/>
    </source>
</evidence>
<keyword evidence="6 9" id="KW-0812">Transmembrane</keyword>
<evidence type="ECO:0000256" key="2">
    <source>
        <dbReference type="ARBA" id="ARBA00022448"/>
    </source>
</evidence>
<keyword evidence="5" id="KW-0598">Phosphotransferase system</keyword>
<dbReference type="PANTHER" id="PTHR32502">
    <property type="entry name" value="N-ACETYLGALACTOSAMINE PERMEASE II COMPONENT-RELATED"/>
    <property type="match status" value="1"/>
</dbReference>
<feature type="transmembrane region" description="Helical" evidence="9">
    <location>
        <begin position="207"/>
        <end position="236"/>
    </location>
</feature>
<evidence type="ECO:0000256" key="4">
    <source>
        <dbReference type="ARBA" id="ARBA00022597"/>
    </source>
</evidence>
<feature type="transmembrane region" description="Helical" evidence="9">
    <location>
        <begin position="94"/>
        <end position="115"/>
    </location>
</feature>
<comment type="caution">
    <text evidence="10">The sequence shown here is derived from an EMBL/GenBank/DDBJ whole genome shotgun (WGS) entry which is preliminary data.</text>
</comment>
<protein>
    <submittedName>
        <fullName evidence="10">PTS system sorbose-specific EIIC component</fullName>
    </submittedName>
</protein>
<dbReference type="PANTHER" id="PTHR32502:SF8">
    <property type="entry name" value="N-ACETYLGALACTOSAMINE PERMEASE IIC COMPONENT 1"/>
    <property type="match status" value="1"/>
</dbReference>
<evidence type="ECO:0000256" key="6">
    <source>
        <dbReference type="ARBA" id="ARBA00022692"/>
    </source>
</evidence>
<name>A0A644WE33_9ZZZZ</name>
<dbReference type="InterPro" id="IPR050303">
    <property type="entry name" value="GatZ_KbaZ_carbometab"/>
</dbReference>
<evidence type="ECO:0000313" key="10">
    <source>
        <dbReference type="EMBL" id="MPM01787.1"/>
    </source>
</evidence>
<proteinExistence type="predicted"/>
<dbReference type="PROSITE" id="PS51106">
    <property type="entry name" value="PTS_EIIC_TYPE_4"/>
    <property type="match status" value="1"/>
</dbReference>
<dbReference type="InterPro" id="IPR004700">
    <property type="entry name" value="PTS_IIC_man"/>
</dbReference>
<dbReference type="EMBL" id="VSSQ01000822">
    <property type="protein sequence ID" value="MPM01787.1"/>
    <property type="molecule type" value="Genomic_DNA"/>
</dbReference>
<evidence type="ECO:0000256" key="1">
    <source>
        <dbReference type="ARBA" id="ARBA00004651"/>
    </source>
</evidence>
<dbReference type="GO" id="GO:0005886">
    <property type="term" value="C:plasma membrane"/>
    <property type="evidence" value="ECO:0007669"/>
    <property type="project" value="UniProtKB-SubCell"/>
</dbReference>
<dbReference type="Pfam" id="PF03609">
    <property type="entry name" value="EII-Sor"/>
    <property type="match status" value="1"/>
</dbReference>
<evidence type="ECO:0000256" key="3">
    <source>
        <dbReference type="ARBA" id="ARBA00022475"/>
    </source>
</evidence>
<evidence type="ECO:0000256" key="7">
    <source>
        <dbReference type="ARBA" id="ARBA00022989"/>
    </source>
</evidence>
<keyword evidence="4" id="KW-0762">Sugar transport</keyword>
<gene>
    <name evidence="10" type="primary">sorA_1</name>
    <name evidence="10" type="ORF">SDC9_48027</name>
</gene>
<evidence type="ECO:0000256" key="5">
    <source>
        <dbReference type="ARBA" id="ARBA00022683"/>
    </source>
</evidence>
<dbReference type="GO" id="GO:0009401">
    <property type="term" value="P:phosphoenolpyruvate-dependent sugar phosphotransferase system"/>
    <property type="evidence" value="ECO:0007669"/>
    <property type="project" value="UniProtKB-KW"/>
</dbReference>
<comment type="subcellular location">
    <subcellularLocation>
        <location evidence="1">Cell membrane</location>
        <topology evidence="1">Multi-pass membrane protein</topology>
    </subcellularLocation>
</comment>
<feature type="transmembrane region" description="Helical" evidence="9">
    <location>
        <begin position="135"/>
        <end position="160"/>
    </location>
</feature>